<evidence type="ECO:0000256" key="1">
    <source>
        <dbReference type="SAM" id="MobiDB-lite"/>
    </source>
</evidence>
<gene>
    <name evidence="2" type="ORF">AVDCRST_MAG59-1385</name>
</gene>
<proteinExistence type="predicted"/>
<dbReference type="EMBL" id="CADCWF010000086">
    <property type="protein sequence ID" value="CAA9546899.1"/>
    <property type="molecule type" value="Genomic_DNA"/>
</dbReference>
<protein>
    <submittedName>
        <fullName evidence="2">Uncharacterized protein</fullName>
    </submittedName>
</protein>
<dbReference type="AlphaFoldDB" id="A0A6J4UCA1"/>
<accession>A0A6J4UCA1</accession>
<feature type="region of interest" description="Disordered" evidence="1">
    <location>
        <begin position="1"/>
        <end position="20"/>
    </location>
</feature>
<organism evidence="2">
    <name type="scientific">uncultured Thermomicrobiales bacterium</name>
    <dbReference type="NCBI Taxonomy" id="1645740"/>
    <lineage>
        <taxon>Bacteria</taxon>
        <taxon>Pseudomonadati</taxon>
        <taxon>Thermomicrobiota</taxon>
        <taxon>Thermomicrobia</taxon>
        <taxon>Thermomicrobiales</taxon>
        <taxon>environmental samples</taxon>
    </lineage>
</organism>
<name>A0A6J4UCA1_9BACT</name>
<evidence type="ECO:0000313" key="2">
    <source>
        <dbReference type="EMBL" id="CAA9546899.1"/>
    </source>
</evidence>
<sequence length="155" mass="15650">MERADGGIEGGGYRLEPDDGSGATTVVVTGDDPQAVLVAGLRGVLALAVGKVPVGEGSNAELAAPVEAQGADLAETFGGLADALLAQVDVLGVGLEAVRIDGLLETDDGGYSAWGYAVGRERGGPLPRAVELAGPASVTVDERGRIELRCPFRPL</sequence>
<reference evidence="2" key="1">
    <citation type="submission" date="2020-02" db="EMBL/GenBank/DDBJ databases">
        <authorList>
            <person name="Meier V. D."/>
        </authorList>
    </citation>
    <scope>NUCLEOTIDE SEQUENCE</scope>
    <source>
        <strain evidence="2">AVDCRST_MAG59</strain>
    </source>
</reference>